<evidence type="ECO:0000256" key="1">
    <source>
        <dbReference type="SAM" id="MobiDB-lite"/>
    </source>
</evidence>
<feature type="region of interest" description="Disordered" evidence="1">
    <location>
        <begin position="93"/>
        <end position="117"/>
    </location>
</feature>
<dbReference type="AlphaFoldDB" id="A0AAV7IAF6"/>
<evidence type="ECO:0000313" key="3">
    <source>
        <dbReference type="Proteomes" id="UP000826195"/>
    </source>
</evidence>
<evidence type="ECO:0000313" key="2">
    <source>
        <dbReference type="EMBL" id="KAH0549301.1"/>
    </source>
</evidence>
<protein>
    <submittedName>
        <fullName evidence="2">Uncharacterized protein</fullName>
    </submittedName>
</protein>
<comment type="caution">
    <text evidence="2">The sequence shown here is derived from an EMBL/GenBank/DDBJ whole genome shotgun (WGS) entry which is preliminary data.</text>
</comment>
<dbReference type="Proteomes" id="UP000826195">
    <property type="component" value="Unassembled WGS sequence"/>
</dbReference>
<name>A0AAV7IAF6_COTGL</name>
<dbReference type="EMBL" id="JAHXZJ010001864">
    <property type="protein sequence ID" value="KAH0549301.1"/>
    <property type="molecule type" value="Genomic_DNA"/>
</dbReference>
<organism evidence="2 3">
    <name type="scientific">Cotesia glomerata</name>
    <name type="common">Lepidopteran parasitic wasp</name>
    <name type="synonym">Apanteles glomeratus</name>
    <dbReference type="NCBI Taxonomy" id="32391"/>
    <lineage>
        <taxon>Eukaryota</taxon>
        <taxon>Metazoa</taxon>
        <taxon>Ecdysozoa</taxon>
        <taxon>Arthropoda</taxon>
        <taxon>Hexapoda</taxon>
        <taxon>Insecta</taxon>
        <taxon>Pterygota</taxon>
        <taxon>Neoptera</taxon>
        <taxon>Endopterygota</taxon>
        <taxon>Hymenoptera</taxon>
        <taxon>Apocrita</taxon>
        <taxon>Ichneumonoidea</taxon>
        <taxon>Braconidae</taxon>
        <taxon>Microgastrinae</taxon>
        <taxon>Cotesia</taxon>
    </lineage>
</organism>
<gene>
    <name evidence="2" type="ORF">KQX54_007875</name>
</gene>
<proteinExistence type="predicted"/>
<keyword evidence="3" id="KW-1185">Reference proteome</keyword>
<accession>A0AAV7IAF6</accession>
<reference evidence="2 3" key="1">
    <citation type="journal article" date="2021" name="J. Hered.">
        <title>A chromosome-level genome assembly of the parasitoid wasp, Cotesia glomerata (Hymenoptera: Braconidae).</title>
        <authorList>
            <person name="Pinto B.J."/>
            <person name="Weis J.J."/>
            <person name="Gamble T."/>
            <person name="Ode P.J."/>
            <person name="Paul R."/>
            <person name="Zaspel J.M."/>
        </authorList>
    </citation>
    <scope>NUCLEOTIDE SEQUENCE [LARGE SCALE GENOMIC DNA]</scope>
    <source>
        <strain evidence="2">CgM1</strain>
    </source>
</reference>
<feature type="compositionally biased region" description="Polar residues" evidence="1">
    <location>
        <begin position="106"/>
        <end position="117"/>
    </location>
</feature>
<sequence>MTKAESPLHNERGLFYDLQQGISNRSLGASVFGSSQKLTPDFSVPIKFTAADMSLSTLYLHELHQKQIRRRGYQEMATRSLWQRSPVQELSTLSEVRQERAPLLQHQDSSIRPTRDS</sequence>